<name>A0A8D2B467_SCIVU</name>
<dbReference type="Pfam" id="PF00957">
    <property type="entry name" value="Synaptobrevin"/>
    <property type="match status" value="1"/>
</dbReference>
<dbReference type="PROSITE" id="PS50892">
    <property type="entry name" value="V_SNARE"/>
    <property type="match status" value="1"/>
</dbReference>
<evidence type="ECO:0000256" key="1">
    <source>
        <dbReference type="ARBA" id="ARBA00008025"/>
    </source>
</evidence>
<keyword evidence="4" id="KW-0472">Membrane</keyword>
<dbReference type="Gene3D" id="1.20.5.110">
    <property type="match status" value="1"/>
</dbReference>
<keyword evidence="4" id="KW-0812">Transmembrane</keyword>
<comment type="subcellular location">
    <subcellularLocation>
        <location evidence="2">Endomembrane system</location>
        <topology evidence="2">Single-pass type IV membrane protein</topology>
    </subcellularLocation>
</comment>
<keyword evidence="8" id="KW-1185">Reference proteome</keyword>
<dbReference type="SUPFAM" id="SSF58038">
    <property type="entry name" value="SNARE fusion complex"/>
    <property type="match status" value="1"/>
</dbReference>
<dbReference type="GO" id="GO:0012505">
    <property type="term" value="C:endomembrane system"/>
    <property type="evidence" value="ECO:0007669"/>
    <property type="project" value="UniProtKB-SubCell"/>
</dbReference>
<evidence type="ECO:0000256" key="5">
    <source>
        <dbReference type="SAM" id="SignalP"/>
    </source>
</evidence>
<dbReference type="Ensembl" id="ENSSVLT00005009317.1">
    <property type="protein sequence ID" value="ENSSVLP00005008381.1"/>
    <property type="gene ID" value="ENSSVLG00005006820.1"/>
</dbReference>
<feature type="domain" description="V-SNARE coiled-coil homology" evidence="6">
    <location>
        <begin position="27"/>
        <end position="87"/>
    </location>
</feature>
<dbReference type="PANTHER" id="PTHR45701">
    <property type="entry name" value="SYNAPTOBREVIN FAMILY MEMBER"/>
    <property type="match status" value="1"/>
</dbReference>
<feature type="signal peptide" evidence="5">
    <location>
        <begin position="1"/>
        <end position="20"/>
    </location>
</feature>
<dbReference type="InterPro" id="IPR042855">
    <property type="entry name" value="V_SNARE_CC"/>
</dbReference>
<dbReference type="GeneTree" id="ENSGT00940000158192"/>
<keyword evidence="3" id="KW-0175">Coiled coil</keyword>
<protein>
    <submittedName>
        <fullName evidence="7">Vesicle associated membrane protein 3</fullName>
    </submittedName>
</protein>
<evidence type="ECO:0000256" key="2">
    <source>
        <dbReference type="ARBA" id="ARBA00046280"/>
    </source>
</evidence>
<keyword evidence="4" id="KW-1133">Transmembrane helix</keyword>
<proteinExistence type="inferred from homology"/>
<evidence type="ECO:0000256" key="4">
    <source>
        <dbReference type="SAM" id="Phobius"/>
    </source>
</evidence>
<feature type="chain" id="PRO_5034212458" evidence="5">
    <location>
        <begin position="21"/>
        <end position="112"/>
    </location>
</feature>
<keyword evidence="5" id="KW-0732">Signal</keyword>
<comment type="similarity">
    <text evidence="1">Belongs to the synaptobrevin family.</text>
</comment>
<dbReference type="GO" id="GO:0016192">
    <property type="term" value="P:vesicle-mediated transport"/>
    <property type="evidence" value="ECO:0007669"/>
    <property type="project" value="InterPro"/>
</dbReference>
<dbReference type="InterPro" id="IPR016444">
    <property type="entry name" value="Synaptobrevin/VAMP"/>
</dbReference>
<evidence type="ECO:0000256" key="3">
    <source>
        <dbReference type="PROSITE-ProRule" id="PRU00290"/>
    </source>
</evidence>
<accession>A0A8D2B467</accession>
<evidence type="ECO:0000259" key="6">
    <source>
        <dbReference type="PROSITE" id="PS50892"/>
    </source>
</evidence>
<dbReference type="PRINTS" id="PR00219">
    <property type="entry name" value="SYNAPTOBREVN"/>
</dbReference>
<dbReference type="Proteomes" id="UP000694564">
    <property type="component" value="Chromosome 4"/>
</dbReference>
<evidence type="ECO:0000313" key="8">
    <source>
        <dbReference type="Proteomes" id="UP000694564"/>
    </source>
</evidence>
<dbReference type="CDD" id="cd15870">
    <property type="entry name" value="R-SNARE_VAMP2"/>
    <property type="match status" value="1"/>
</dbReference>
<organism evidence="7 8">
    <name type="scientific">Sciurus vulgaris</name>
    <name type="common">Eurasian red squirrel</name>
    <dbReference type="NCBI Taxonomy" id="55149"/>
    <lineage>
        <taxon>Eukaryota</taxon>
        <taxon>Metazoa</taxon>
        <taxon>Chordata</taxon>
        <taxon>Craniata</taxon>
        <taxon>Vertebrata</taxon>
        <taxon>Euteleostomi</taxon>
        <taxon>Mammalia</taxon>
        <taxon>Eutheria</taxon>
        <taxon>Euarchontoglires</taxon>
        <taxon>Glires</taxon>
        <taxon>Rodentia</taxon>
        <taxon>Sciuromorpha</taxon>
        <taxon>Sciuridae</taxon>
        <taxon>Sciurinae</taxon>
        <taxon>Sciurini</taxon>
        <taxon>Sciurus</taxon>
    </lineage>
</organism>
<reference evidence="7" key="1">
    <citation type="submission" date="2025-08" db="UniProtKB">
        <authorList>
            <consortium name="Ensembl"/>
        </authorList>
    </citation>
    <scope>IDENTIFICATION</scope>
</reference>
<dbReference type="InterPro" id="IPR001388">
    <property type="entry name" value="Synaptobrevin-like"/>
</dbReference>
<dbReference type="OrthoDB" id="10042941at2759"/>
<reference evidence="7" key="2">
    <citation type="submission" date="2025-09" db="UniProtKB">
        <authorList>
            <consortium name="Ensembl"/>
        </authorList>
    </citation>
    <scope>IDENTIFICATION</scope>
</reference>
<dbReference type="GO" id="GO:0016020">
    <property type="term" value="C:membrane"/>
    <property type="evidence" value="ECO:0007669"/>
    <property type="project" value="InterPro"/>
</dbReference>
<evidence type="ECO:0000313" key="7">
    <source>
        <dbReference type="Ensembl" id="ENSSVLP00005008381.1"/>
    </source>
</evidence>
<sequence>LLATEAAIILALCAPAGSSATTGSNQRIQQTQNQVDEIVDIVRAKMDKVLERDHKLAELDNYPDALQAGGSQFQTSATKLKRKYQWKNCKIWAIGIIILVIIMDSIILWSIS</sequence>
<feature type="transmembrane region" description="Helical" evidence="4">
    <location>
        <begin position="91"/>
        <end position="111"/>
    </location>
</feature>
<dbReference type="PIRSF" id="PIRSF005409">
    <property type="entry name" value="Synaptobrevin_euk"/>
    <property type="match status" value="1"/>
</dbReference>
<dbReference type="AlphaFoldDB" id="A0A8D2B467"/>